<evidence type="ECO:0000313" key="1">
    <source>
        <dbReference type="EMBL" id="GGG26811.1"/>
    </source>
</evidence>
<accession>A0ABQ1WD01</accession>
<sequence length="150" mass="17697">MKIEEILSRLENSKLSDENEVDVFIVEISSSLENLELDKDLKEKVINRLLCFIERQENEEFISWSLIHFIEWLDEGNTTNYTSQVLESLERKPTYLALILLNRIINSETANLDVKDQLMQELKRVTVNPVATDFVQQEAMDFYERQLKNL</sequence>
<keyword evidence="2" id="KW-1185">Reference proteome</keyword>
<organism evidence="1 2">
    <name type="scientific">Pontibacter amylolyticus</name>
    <dbReference type="NCBI Taxonomy" id="1424080"/>
    <lineage>
        <taxon>Bacteria</taxon>
        <taxon>Pseudomonadati</taxon>
        <taxon>Bacteroidota</taxon>
        <taxon>Cytophagia</taxon>
        <taxon>Cytophagales</taxon>
        <taxon>Hymenobacteraceae</taxon>
        <taxon>Pontibacter</taxon>
    </lineage>
</organism>
<comment type="caution">
    <text evidence="1">The sequence shown here is derived from an EMBL/GenBank/DDBJ whole genome shotgun (WGS) entry which is preliminary data.</text>
</comment>
<evidence type="ECO:0000313" key="2">
    <source>
        <dbReference type="Proteomes" id="UP000634043"/>
    </source>
</evidence>
<dbReference type="Proteomes" id="UP000634043">
    <property type="component" value="Unassembled WGS sequence"/>
</dbReference>
<dbReference type="RefSeq" id="WP_188502643.1">
    <property type="nucleotide sequence ID" value="NZ_BMFP01000007.1"/>
</dbReference>
<name>A0ABQ1WD01_9BACT</name>
<evidence type="ECO:0008006" key="3">
    <source>
        <dbReference type="Google" id="ProtNLM"/>
    </source>
</evidence>
<dbReference type="EMBL" id="BMFP01000007">
    <property type="protein sequence ID" value="GGG26811.1"/>
    <property type="molecule type" value="Genomic_DNA"/>
</dbReference>
<proteinExistence type="predicted"/>
<gene>
    <name evidence="1" type="ORF">GCM10011323_33000</name>
</gene>
<reference evidence="2" key="1">
    <citation type="journal article" date="2019" name="Int. J. Syst. Evol. Microbiol.">
        <title>The Global Catalogue of Microorganisms (GCM) 10K type strain sequencing project: providing services to taxonomists for standard genome sequencing and annotation.</title>
        <authorList>
            <consortium name="The Broad Institute Genomics Platform"/>
            <consortium name="The Broad Institute Genome Sequencing Center for Infectious Disease"/>
            <person name="Wu L."/>
            <person name="Ma J."/>
        </authorList>
    </citation>
    <scope>NUCLEOTIDE SEQUENCE [LARGE SCALE GENOMIC DNA]</scope>
    <source>
        <strain evidence="2">CGMCC 1.12749</strain>
    </source>
</reference>
<protein>
    <recommendedName>
        <fullName evidence="3">Immunity protein 30 domain-containing protein</fullName>
    </recommendedName>
</protein>